<name>A0ABY4LF57_9BACT</name>
<evidence type="ECO:0000313" key="5">
    <source>
        <dbReference type="Proteomes" id="UP000831485"/>
    </source>
</evidence>
<evidence type="ECO:0008006" key="6">
    <source>
        <dbReference type="Google" id="ProtNLM"/>
    </source>
</evidence>
<feature type="domain" description="Helicase ATP-binding" evidence="2">
    <location>
        <begin position="163"/>
        <end position="312"/>
    </location>
</feature>
<evidence type="ECO:0000259" key="2">
    <source>
        <dbReference type="PROSITE" id="PS51192"/>
    </source>
</evidence>
<dbReference type="PANTHER" id="PTHR45766:SF6">
    <property type="entry name" value="SWI_SNF-RELATED MATRIX-ASSOCIATED ACTIN-DEPENDENT REGULATOR OF CHROMATIN SUBFAMILY A-LIKE PROTEIN 1"/>
    <property type="match status" value="1"/>
</dbReference>
<sequence>MFCRVIGRESLGIGKIVSSTARNATIEFFISPCDPPLVHEHPKNQVVKIALAQETRVYVQDQRTNLWMAGRVLVAGDDELRVQFPNNCIATLSSDAVHVRCNVPIVDPVPFLSRFINYTPRFSDSRRKFVKAVLDQRRACRGMSALLSSSIELESHQVRVVERVLKDPVQRYLLADEVGLGKTVEAGIIIRQCVLDNPDHFVVVAVPAHLVVQWRCELSQKFLLDYALDRSVFIIDLDDDAALQRFLPKTKMLVVDEVHQLVKGINLRNPSARFEMVREAAHRAERLLLVSATPVFGNEASFLAMLHLLDPVIYSLSDLETFQTKIANRQPLAHLIAELSPDNIIFLGDVIDKLTAMFPTDPLLKKYAKSLESMLADFPVEADEDIKEAITAIRSHVSETYRLHRRILRNRRSSVHDLTPERIGLKTATYRSAERAAVFALLEQWRSSAALSVYREEEGKRAAVLSELFFLFLEALIASPQELLSLVEKRLNGAADKAGAAALLYPGERETLLQLRSATLELCRDDAKLHALADLLERLVNSRGKQVILFCTYPGTASEVTEFIEKRFPGKVATHQPSSDCSVEGILKDANCAILVCDRRAEEGLNLHQGSQEKVMVHYDLPLSPNRLEQRIGRLDRFGFLGDILSHAVVCQDDVYETLWSACLEDGFGVFHQSIATMQYLIDAEMASLRREVLVQGGDAVQALTLRLGGEAGLMVKELQKIELQDQLDAMQDEPLQAFDDLEDVDGDWKGIQAQVDAWVEHNLLFEKVPHHIEGFAPPDRVFRFQYNHDRNRNTLVPLDRFMEKFLPVIDLKARGGGSQKPRSFPFSYRRETAVAKGLQLLRYGNPFIDGMMDFTSQDDRGKSFALWRYAPSYVAQEEVDHFFRFDFTVEVDLATAMSLAKMMGLPNLRTIHQALRRQGDITLPPLYQTVWLNADFEVPDTQLVESHLELPYSKLPRRDGSYDRNLNHHRWETIMQMNFPVIRQWDQVCAAARSAAVAAFREATNLDEELNDILVELSSYDEIHFAQRQSRLSLLSKKERQGEEREIETERLLREALVKGIATPKISLDSVGAVFLSNNDPFR</sequence>
<dbReference type="Gene3D" id="3.40.50.300">
    <property type="entry name" value="P-loop containing nucleotide triphosphate hydrolases"/>
    <property type="match status" value="1"/>
</dbReference>
<dbReference type="Pfam" id="PF00271">
    <property type="entry name" value="Helicase_C"/>
    <property type="match status" value="1"/>
</dbReference>
<dbReference type="Proteomes" id="UP000831485">
    <property type="component" value="Chromosome"/>
</dbReference>
<dbReference type="InterPro" id="IPR014001">
    <property type="entry name" value="Helicase_ATP-bd"/>
</dbReference>
<protein>
    <recommendedName>
        <fullName evidence="6">ATP-dependent helicase HepA</fullName>
    </recommendedName>
</protein>
<dbReference type="Gene3D" id="3.40.50.10810">
    <property type="entry name" value="Tandem AAA-ATPase domain"/>
    <property type="match status" value="1"/>
</dbReference>
<dbReference type="InterPro" id="IPR001650">
    <property type="entry name" value="Helicase_C-like"/>
</dbReference>
<dbReference type="InterPro" id="IPR038718">
    <property type="entry name" value="SNF2-like_sf"/>
</dbReference>
<dbReference type="PROSITE" id="PS51192">
    <property type="entry name" value="HELICASE_ATP_BIND_1"/>
    <property type="match status" value="1"/>
</dbReference>
<dbReference type="EMBL" id="CP096574">
    <property type="protein sequence ID" value="UPU36618.1"/>
    <property type="molecule type" value="Genomic_DNA"/>
</dbReference>
<dbReference type="RefSeq" id="WP_183350346.1">
    <property type="nucleotide sequence ID" value="NZ_BLXY01000013.1"/>
</dbReference>
<dbReference type="NCBIfam" id="NF041062">
    <property type="entry name" value="DpdE"/>
    <property type="match status" value="1"/>
</dbReference>
<evidence type="ECO:0000313" key="4">
    <source>
        <dbReference type="EMBL" id="UPU36618.1"/>
    </source>
</evidence>
<dbReference type="InterPro" id="IPR049730">
    <property type="entry name" value="SNF2/RAD54-like_C"/>
</dbReference>
<keyword evidence="1" id="KW-0378">Hydrolase</keyword>
<accession>A0ABY4LF57</accession>
<dbReference type="SMART" id="SM00487">
    <property type="entry name" value="DEXDc"/>
    <property type="match status" value="1"/>
</dbReference>
<evidence type="ECO:0000256" key="1">
    <source>
        <dbReference type="ARBA" id="ARBA00022801"/>
    </source>
</evidence>
<gene>
    <name evidence="4" type="ORF">M1B72_02625</name>
</gene>
<dbReference type="CDD" id="cd18793">
    <property type="entry name" value="SF2_C_SNF"/>
    <property type="match status" value="1"/>
</dbReference>
<dbReference type="PROSITE" id="PS51194">
    <property type="entry name" value="HELICASE_CTER"/>
    <property type="match status" value="1"/>
</dbReference>
<keyword evidence="5" id="KW-1185">Reference proteome</keyword>
<reference evidence="4" key="1">
    <citation type="submission" date="2022-04" db="EMBL/GenBank/DDBJ databases">
        <authorList>
            <person name="Liu G."/>
        </authorList>
    </citation>
    <scope>NUCLEOTIDE SEQUENCE</scope>
    <source>
        <strain evidence="4">RG22</strain>
    </source>
</reference>
<proteinExistence type="predicted"/>
<dbReference type="InterPro" id="IPR027417">
    <property type="entry name" value="P-loop_NTPase"/>
</dbReference>
<organism evidence="4 5">
    <name type="scientific">Geomonas paludis</name>
    <dbReference type="NCBI Taxonomy" id="2740185"/>
    <lineage>
        <taxon>Bacteria</taxon>
        <taxon>Pseudomonadati</taxon>
        <taxon>Thermodesulfobacteriota</taxon>
        <taxon>Desulfuromonadia</taxon>
        <taxon>Geobacterales</taxon>
        <taxon>Geobacteraceae</taxon>
        <taxon>Geomonas</taxon>
    </lineage>
</organism>
<dbReference type="SUPFAM" id="SSF52540">
    <property type="entry name" value="P-loop containing nucleoside triphosphate hydrolases"/>
    <property type="match status" value="2"/>
</dbReference>
<feature type="domain" description="Helicase C-terminal" evidence="3">
    <location>
        <begin position="531"/>
        <end position="694"/>
    </location>
</feature>
<evidence type="ECO:0000259" key="3">
    <source>
        <dbReference type="PROSITE" id="PS51194"/>
    </source>
</evidence>
<dbReference type="PANTHER" id="PTHR45766">
    <property type="entry name" value="DNA ANNEALING HELICASE AND ENDONUCLEASE ZRANB3 FAMILY MEMBER"/>
    <property type="match status" value="1"/>
</dbReference>